<proteinExistence type="predicted"/>
<dbReference type="EMBL" id="UGCD01000002">
    <property type="protein sequence ID" value="STI18202.1"/>
    <property type="molecule type" value="Genomic_DNA"/>
</dbReference>
<name>A0A376RKW1_ECOLX</name>
<reference evidence="2 3" key="1">
    <citation type="submission" date="2018-06" db="EMBL/GenBank/DDBJ databases">
        <authorList>
            <consortium name="Pathogen Informatics"/>
            <person name="Doyle S."/>
        </authorList>
    </citation>
    <scope>NUCLEOTIDE SEQUENCE [LARGE SCALE GENOMIC DNA]</scope>
    <source>
        <strain evidence="2 3">NCTC10865</strain>
    </source>
</reference>
<dbReference type="Gene3D" id="1.20.1250.20">
    <property type="entry name" value="MFS general substrate transporter like domains"/>
    <property type="match status" value="1"/>
</dbReference>
<organism evidence="2 3">
    <name type="scientific">Escherichia coli</name>
    <dbReference type="NCBI Taxonomy" id="562"/>
    <lineage>
        <taxon>Bacteria</taxon>
        <taxon>Pseudomonadati</taxon>
        <taxon>Pseudomonadota</taxon>
        <taxon>Gammaproteobacteria</taxon>
        <taxon>Enterobacterales</taxon>
        <taxon>Enterobacteriaceae</taxon>
        <taxon>Escherichia</taxon>
    </lineage>
</organism>
<dbReference type="Proteomes" id="UP000254159">
    <property type="component" value="Unassembled WGS sequence"/>
</dbReference>
<keyword evidence="1" id="KW-1133">Transmembrane helix</keyword>
<keyword evidence="1" id="KW-0812">Transmembrane</keyword>
<dbReference type="InterPro" id="IPR036259">
    <property type="entry name" value="MFS_trans_sf"/>
</dbReference>
<evidence type="ECO:0000313" key="3">
    <source>
        <dbReference type="Proteomes" id="UP000254159"/>
    </source>
</evidence>
<dbReference type="SUPFAM" id="SSF103473">
    <property type="entry name" value="MFS general substrate transporter"/>
    <property type="match status" value="1"/>
</dbReference>
<evidence type="ECO:0000256" key="1">
    <source>
        <dbReference type="SAM" id="Phobius"/>
    </source>
</evidence>
<protein>
    <submittedName>
        <fullName evidence="2">Nitrite extrusion protein 1</fullName>
    </submittedName>
</protein>
<evidence type="ECO:0000313" key="2">
    <source>
        <dbReference type="EMBL" id="STI18202.1"/>
    </source>
</evidence>
<feature type="transmembrane region" description="Helical" evidence="1">
    <location>
        <begin position="37"/>
        <end position="59"/>
    </location>
</feature>
<keyword evidence="1" id="KW-0472">Membrane</keyword>
<dbReference type="AlphaFoldDB" id="A0A376RKW1"/>
<gene>
    <name evidence="2" type="primary">narK_2</name>
    <name evidence="2" type="ORF">NCTC10865_03529</name>
</gene>
<feature type="transmembrane region" description="Helical" evidence="1">
    <location>
        <begin position="71"/>
        <end position="92"/>
    </location>
</feature>
<sequence length="117" mass="12578">MPFLAIFTIAAWFGMNDLATSKASIKEQLPVLKRGHLWIMSLLYLATFGSFIGFSAGFAMLSKTQFPDVQILQYAFFGPFIGALARSAGGALSDRLGGTRVTLVNFILMAISAACCS</sequence>
<accession>A0A376RKW1</accession>